<feature type="domain" description="HTH marR-type" evidence="1">
    <location>
        <begin position="14"/>
        <end position="146"/>
    </location>
</feature>
<evidence type="ECO:0000313" key="2">
    <source>
        <dbReference type="EMBL" id="MFC6084237.1"/>
    </source>
</evidence>
<protein>
    <submittedName>
        <fullName evidence="2">MarR family winged helix-turn-helix transcriptional regulator</fullName>
    </submittedName>
</protein>
<dbReference type="SMART" id="SM00347">
    <property type="entry name" value="HTH_MARR"/>
    <property type="match status" value="1"/>
</dbReference>
<accession>A0ABW1NPS1</accession>
<dbReference type="EMBL" id="JBHSRF010000039">
    <property type="protein sequence ID" value="MFC6084237.1"/>
    <property type="molecule type" value="Genomic_DNA"/>
</dbReference>
<keyword evidence="3" id="KW-1185">Reference proteome</keyword>
<sequence>MTPRPTPRTDQPPAPRLSYLVYRLERRIRAPLDEALTRYAVTTAAYMALSELRMRDGVSSAELARIAFVTPQAMNLVVRDLEQRGLIRRDPHPDGGRVLCVRLTREGVSALRHCDRVLDRIEETMLAEFDDTTRETLVENLTMCAWALHPDTPAG</sequence>
<dbReference type="PANTHER" id="PTHR39515:SF2">
    <property type="entry name" value="HTH-TYPE TRANSCRIPTIONAL REGULATOR RV0880"/>
    <property type="match status" value="1"/>
</dbReference>
<dbReference type="InterPro" id="IPR036390">
    <property type="entry name" value="WH_DNA-bd_sf"/>
</dbReference>
<dbReference type="Gene3D" id="1.10.10.10">
    <property type="entry name" value="Winged helix-like DNA-binding domain superfamily/Winged helix DNA-binding domain"/>
    <property type="match status" value="1"/>
</dbReference>
<dbReference type="SUPFAM" id="SSF46785">
    <property type="entry name" value="Winged helix' DNA-binding domain"/>
    <property type="match status" value="1"/>
</dbReference>
<evidence type="ECO:0000259" key="1">
    <source>
        <dbReference type="PROSITE" id="PS50995"/>
    </source>
</evidence>
<dbReference type="PROSITE" id="PS50995">
    <property type="entry name" value="HTH_MARR_2"/>
    <property type="match status" value="1"/>
</dbReference>
<dbReference type="InterPro" id="IPR036388">
    <property type="entry name" value="WH-like_DNA-bd_sf"/>
</dbReference>
<name>A0ABW1NPS1_9ACTN</name>
<organism evidence="2 3">
    <name type="scientific">Sphaerisporangium aureirubrum</name>
    <dbReference type="NCBI Taxonomy" id="1544736"/>
    <lineage>
        <taxon>Bacteria</taxon>
        <taxon>Bacillati</taxon>
        <taxon>Actinomycetota</taxon>
        <taxon>Actinomycetes</taxon>
        <taxon>Streptosporangiales</taxon>
        <taxon>Streptosporangiaceae</taxon>
        <taxon>Sphaerisporangium</taxon>
    </lineage>
</organism>
<comment type="caution">
    <text evidence="2">The sequence shown here is derived from an EMBL/GenBank/DDBJ whole genome shotgun (WGS) entry which is preliminary data.</text>
</comment>
<evidence type="ECO:0000313" key="3">
    <source>
        <dbReference type="Proteomes" id="UP001596137"/>
    </source>
</evidence>
<dbReference type="InterPro" id="IPR000835">
    <property type="entry name" value="HTH_MarR-typ"/>
</dbReference>
<dbReference type="RefSeq" id="WP_380757081.1">
    <property type="nucleotide sequence ID" value="NZ_JBHSRF010000039.1"/>
</dbReference>
<dbReference type="PANTHER" id="PTHR39515">
    <property type="entry name" value="CONSERVED PROTEIN"/>
    <property type="match status" value="1"/>
</dbReference>
<dbReference type="Pfam" id="PF12802">
    <property type="entry name" value="MarR_2"/>
    <property type="match status" value="1"/>
</dbReference>
<reference evidence="3" key="1">
    <citation type="journal article" date="2019" name="Int. J. Syst. Evol. Microbiol.">
        <title>The Global Catalogue of Microorganisms (GCM) 10K type strain sequencing project: providing services to taxonomists for standard genome sequencing and annotation.</title>
        <authorList>
            <consortium name="The Broad Institute Genomics Platform"/>
            <consortium name="The Broad Institute Genome Sequencing Center for Infectious Disease"/>
            <person name="Wu L."/>
            <person name="Ma J."/>
        </authorList>
    </citation>
    <scope>NUCLEOTIDE SEQUENCE [LARGE SCALE GENOMIC DNA]</scope>
    <source>
        <strain evidence="3">JCM 30346</strain>
    </source>
</reference>
<gene>
    <name evidence="2" type="ORF">ACFP1K_23960</name>
</gene>
<proteinExistence type="predicted"/>
<dbReference type="Proteomes" id="UP001596137">
    <property type="component" value="Unassembled WGS sequence"/>
</dbReference>
<dbReference type="InterPro" id="IPR052526">
    <property type="entry name" value="HTH-type_Bedaq_tolerance"/>
</dbReference>